<dbReference type="PATRIC" id="fig|69222.5.peg.1500"/>
<dbReference type="InterPro" id="IPR003010">
    <property type="entry name" value="C-N_Hydrolase"/>
</dbReference>
<gene>
    <name evidence="2" type="ORF">BG55_07305</name>
</gene>
<dbReference type="PANTHER" id="PTHR23088:SF27">
    <property type="entry name" value="DEAMINATED GLUTATHIONE AMIDASE"/>
    <property type="match status" value="1"/>
</dbReference>
<keyword evidence="3" id="KW-1185">Reference proteome</keyword>
<sequence>MSVWSVAAAQSGSRSGETDWNISHHLEFIHQAAEHQVNVLIFPELSLTGYELALSRELSMNMDDPRLEPFAIAASQHQMIIVIGLPLLDGDHTLLCPLAFLPDGTRLAYGKRNLFGDENLFFQAGAGIPLFGYQRHNIALAVCADISVEEYARDAALRGANLYATGVLASEKGYQHGCDFLVRWATQYKMAVLMANHALPTGGYQSAGKSAVWDEQGRQVVQGGSGEQLVIARRTESGWQGEVHPVRLPTVI</sequence>
<dbReference type="PROSITE" id="PS50263">
    <property type="entry name" value="CN_HYDROLASE"/>
    <property type="match status" value="1"/>
</dbReference>
<dbReference type="Proteomes" id="UP000019918">
    <property type="component" value="Unassembled WGS sequence"/>
</dbReference>
<proteinExistence type="predicted"/>
<dbReference type="GO" id="GO:0016787">
    <property type="term" value="F:hydrolase activity"/>
    <property type="evidence" value="ECO:0007669"/>
    <property type="project" value="UniProtKB-KW"/>
</dbReference>
<dbReference type="SUPFAM" id="SSF56317">
    <property type="entry name" value="Carbon-nitrogen hydrolase"/>
    <property type="match status" value="1"/>
</dbReference>
<evidence type="ECO:0000259" key="1">
    <source>
        <dbReference type="PROSITE" id="PS50263"/>
    </source>
</evidence>
<feature type="domain" description="CN hydrolase" evidence="1">
    <location>
        <begin position="4"/>
        <end position="236"/>
    </location>
</feature>
<name>A0A014MDN4_9GAMM</name>
<dbReference type="Gene3D" id="3.60.110.10">
    <property type="entry name" value="Carbon-nitrogen hydrolase"/>
    <property type="match status" value="1"/>
</dbReference>
<comment type="caution">
    <text evidence="2">The sequence shown here is derived from an EMBL/GenBank/DDBJ whole genome shotgun (WGS) entry which is preliminary data.</text>
</comment>
<dbReference type="InterPro" id="IPR036526">
    <property type="entry name" value="C-N_Hydrolase_sf"/>
</dbReference>
<keyword evidence="2" id="KW-0378">Hydrolase</keyword>
<dbReference type="PANTHER" id="PTHR23088">
    <property type="entry name" value="NITRILASE-RELATED"/>
    <property type="match status" value="1"/>
</dbReference>
<reference evidence="2 3" key="1">
    <citation type="submission" date="2014-02" db="EMBL/GenBank/DDBJ databases">
        <title>Draft genome of Erwinia mallotivora strain BT-MARDI, a papaya dieback pathogen.</title>
        <authorList>
            <person name="Redzuan R."/>
            <person name="Abu Bakar N."/>
            <person name="Badrun R."/>
            <person name="Mohd Raih M.F."/>
            <person name="Rozano L."/>
            <person name="Mat Amin N."/>
        </authorList>
    </citation>
    <scope>NUCLEOTIDE SEQUENCE [LARGE SCALE GENOMIC DNA]</scope>
    <source>
        <strain evidence="2 3">BT-MARDI</strain>
    </source>
</reference>
<evidence type="ECO:0000313" key="2">
    <source>
        <dbReference type="EMBL" id="EXU76159.1"/>
    </source>
</evidence>
<protein>
    <submittedName>
        <fullName evidence="2">Amidohydrolase</fullName>
    </submittedName>
</protein>
<dbReference type="RefSeq" id="WP_034935865.1">
    <property type="nucleotide sequence ID" value="NZ_JFHN01000036.1"/>
</dbReference>
<dbReference type="EMBL" id="JFHN01000036">
    <property type="protein sequence ID" value="EXU76159.1"/>
    <property type="molecule type" value="Genomic_DNA"/>
</dbReference>
<dbReference type="OrthoDB" id="9760188at2"/>
<dbReference type="AlphaFoldDB" id="A0A014MDN4"/>
<dbReference type="CDD" id="cd07197">
    <property type="entry name" value="nitrilase"/>
    <property type="match status" value="1"/>
</dbReference>
<accession>A0A014MDN4</accession>
<dbReference type="Pfam" id="PF00795">
    <property type="entry name" value="CN_hydrolase"/>
    <property type="match status" value="1"/>
</dbReference>
<dbReference type="STRING" id="69222.BG55_07305"/>
<organism evidence="2 3">
    <name type="scientific">Erwinia mallotivora</name>
    <dbReference type="NCBI Taxonomy" id="69222"/>
    <lineage>
        <taxon>Bacteria</taxon>
        <taxon>Pseudomonadati</taxon>
        <taxon>Pseudomonadota</taxon>
        <taxon>Gammaproteobacteria</taxon>
        <taxon>Enterobacterales</taxon>
        <taxon>Erwiniaceae</taxon>
        <taxon>Erwinia</taxon>
    </lineage>
</organism>
<evidence type="ECO:0000313" key="3">
    <source>
        <dbReference type="Proteomes" id="UP000019918"/>
    </source>
</evidence>